<gene>
    <name evidence="2" type="ORF">BV133_1173</name>
</gene>
<name>A0A182CZU6_BLAVI</name>
<proteinExistence type="predicted"/>
<evidence type="ECO:0000313" key="2">
    <source>
        <dbReference type="EMBL" id="BAR98766.1"/>
    </source>
</evidence>
<accession>A0A182CZU6</accession>
<protein>
    <submittedName>
        <fullName evidence="2">Uncharacterized protein</fullName>
    </submittedName>
</protein>
<organism evidence="2">
    <name type="scientific">Blastochloris viridis</name>
    <name type="common">Rhodopseudomonas viridis</name>
    <dbReference type="NCBI Taxonomy" id="1079"/>
    <lineage>
        <taxon>Bacteria</taxon>
        <taxon>Pseudomonadati</taxon>
        <taxon>Pseudomonadota</taxon>
        <taxon>Alphaproteobacteria</taxon>
        <taxon>Hyphomicrobiales</taxon>
        <taxon>Blastochloridaceae</taxon>
        <taxon>Blastochloris</taxon>
    </lineage>
</organism>
<feature type="region of interest" description="Disordered" evidence="1">
    <location>
        <begin position="1"/>
        <end position="72"/>
    </location>
</feature>
<evidence type="ECO:0000256" key="1">
    <source>
        <dbReference type="SAM" id="MobiDB-lite"/>
    </source>
</evidence>
<dbReference type="EMBL" id="AP014854">
    <property type="protein sequence ID" value="BAR98766.1"/>
    <property type="molecule type" value="Genomic_DNA"/>
</dbReference>
<reference evidence="2" key="1">
    <citation type="journal article" date="2015" name="Genome Announc.">
        <title>Complete Genome Sequence of the Bacteriochlorophyll b-Producing Photosynthetic Bacterium Blastochloris viridis.</title>
        <authorList>
            <person name="Tsukatani Y."/>
            <person name="Hirose Y."/>
            <person name="Harada J."/>
            <person name="Misawa N."/>
            <person name="Mori K."/>
            <person name="Inoue K."/>
            <person name="Tamiaki H."/>
        </authorList>
    </citation>
    <scope>NUCLEOTIDE SEQUENCE [LARGE SCALE GENOMIC DNA]</scope>
    <source>
        <strain evidence="2">DSM 133</strain>
    </source>
</reference>
<dbReference type="AlphaFoldDB" id="A0A182CZU6"/>
<sequence>MIPDRNRGRRPPCWLARGGSPDPPRAGGPRRTTCRKDRFPSPLSTDSWREAAMTQRSRRSTSPATGCSAMAR</sequence>